<evidence type="ECO:0000256" key="5">
    <source>
        <dbReference type="ARBA" id="ARBA00022989"/>
    </source>
</evidence>
<feature type="transmembrane region" description="Helical" evidence="7">
    <location>
        <begin position="51"/>
        <end position="74"/>
    </location>
</feature>
<feature type="transmembrane region" description="Helical" evidence="7">
    <location>
        <begin position="208"/>
        <end position="229"/>
    </location>
</feature>
<gene>
    <name evidence="8" type="ORF">COB13_07980</name>
</gene>
<dbReference type="GO" id="GO:0042910">
    <property type="term" value="F:xenobiotic transmembrane transporter activity"/>
    <property type="evidence" value="ECO:0007669"/>
    <property type="project" value="InterPro"/>
</dbReference>
<evidence type="ECO:0000256" key="6">
    <source>
        <dbReference type="ARBA" id="ARBA00023136"/>
    </source>
</evidence>
<dbReference type="GO" id="GO:0005886">
    <property type="term" value="C:plasma membrane"/>
    <property type="evidence" value="ECO:0007669"/>
    <property type="project" value="TreeGrafter"/>
</dbReference>
<evidence type="ECO:0000256" key="4">
    <source>
        <dbReference type="ARBA" id="ARBA00022692"/>
    </source>
</evidence>
<protein>
    <submittedName>
        <fullName evidence="8">MATE family efflux transporter</fullName>
    </submittedName>
</protein>
<keyword evidence="3" id="KW-0813">Transport</keyword>
<accession>A0A2A4Z427</accession>
<comment type="caution">
    <text evidence="8">The sequence shown here is derived from an EMBL/GenBank/DDBJ whole genome shotgun (WGS) entry which is preliminary data.</text>
</comment>
<evidence type="ECO:0000256" key="2">
    <source>
        <dbReference type="ARBA" id="ARBA00010199"/>
    </source>
</evidence>
<feature type="transmembrane region" description="Helical" evidence="7">
    <location>
        <begin position="395"/>
        <end position="414"/>
    </location>
</feature>
<reference key="1">
    <citation type="submission" date="2017-08" db="EMBL/GenBank/DDBJ databases">
        <title>A dynamic microbial community with high functional redundancy inhabits the cold, oxic subseafloor aquifer.</title>
        <authorList>
            <person name="Tully B.J."/>
            <person name="Wheat C.G."/>
            <person name="Glazer B.T."/>
            <person name="Huber J.A."/>
        </authorList>
    </citation>
    <scope>NUCLEOTIDE SEQUENCE [LARGE SCALE GENOMIC DNA]</scope>
</reference>
<comment type="similarity">
    <text evidence="2">Belongs to the multi antimicrobial extrusion (MATE) (TC 2.A.66.1) family.</text>
</comment>
<dbReference type="InterPro" id="IPR044644">
    <property type="entry name" value="DinF-like"/>
</dbReference>
<feature type="transmembrane region" description="Helical" evidence="7">
    <location>
        <begin position="14"/>
        <end position="39"/>
    </location>
</feature>
<feature type="transmembrane region" description="Helical" evidence="7">
    <location>
        <begin position="319"/>
        <end position="342"/>
    </location>
</feature>
<dbReference type="AlphaFoldDB" id="A0A2A4Z427"/>
<dbReference type="GO" id="GO:0015297">
    <property type="term" value="F:antiporter activity"/>
    <property type="evidence" value="ECO:0007669"/>
    <property type="project" value="InterPro"/>
</dbReference>
<dbReference type="PANTHER" id="PTHR43298">
    <property type="entry name" value="MULTIDRUG RESISTANCE PROTEIN NORM-RELATED"/>
    <property type="match status" value="1"/>
</dbReference>
<dbReference type="InterPro" id="IPR002528">
    <property type="entry name" value="MATE_fam"/>
</dbReference>
<comment type="subcellular location">
    <subcellularLocation>
        <location evidence="1">Membrane</location>
        <topology evidence="1">Multi-pass membrane protein</topology>
    </subcellularLocation>
</comment>
<feature type="transmembrane region" description="Helical" evidence="7">
    <location>
        <begin position="250"/>
        <end position="269"/>
    </location>
</feature>
<organism evidence="8">
    <name type="scientific">OCS116 cluster bacterium</name>
    <dbReference type="NCBI Taxonomy" id="2030921"/>
    <lineage>
        <taxon>Bacteria</taxon>
        <taxon>Pseudomonadati</taxon>
        <taxon>Pseudomonadota</taxon>
        <taxon>Alphaproteobacteria</taxon>
        <taxon>OCS116 cluster</taxon>
    </lineage>
</organism>
<dbReference type="EMBL" id="NVUS01000008">
    <property type="protein sequence ID" value="PCJ01286.1"/>
    <property type="molecule type" value="Genomic_DNA"/>
</dbReference>
<proteinExistence type="inferred from homology"/>
<dbReference type="Pfam" id="PF01554">
    <property type="entry name" value="MatE"/>
    <property type="match status" value="2"/>
</dbReference>
<keyword evidence="5 7" id="KW-1133">Transmembrane helix</keyword>
<keyword evidence="4 7" id="KW-0812">Transmembrane</keyword>
<evidence type="ECO:0000313" key="8">
    <source>
        <dbReference type="EMBL" id="PCJ01286.1"/>
    </source>
</evidence>
<sequence>MTQSAFENFGHKQILTIAIPVILSNITTPLVGLADMAVIGHAQLADGISGAAATGAVAFGGMMFGLIFGSLSFFRQGTSGFTAQATGAGDKTELAAIFLRVLLVGFAIGLAIILLRQPVIDIMFYWSDASADVQRLSSEYYQIRALAAPFTLMNYVILGWLMGQGRAKLGLLIQLVLNISNILLNLYFVFVLNLAVAGVAWASASAELIALTTSITIILVLYKPQFFKIPRVEFLDRAKLLRMFNVNRDILIRSMALLASLTWFTLQSGNMGDTLLAANAILLQFLALFAYILDGFATSSEVFIGQSVGAKNDKIFDRVFKLSLGWAFAMAVFLVILTMLFGENLVNFLSQDAQVRAAAMDYLFWPGIAILIGAWCYTVDGVFLGATRGADMRNMMLISLAVYFISWFILVELFGNHGHWAAYAIMLFARGITLHSRIPKLKREVF</sequence>
<name>A0A2A4Z427_9PROT</name>
<dbReference type="PANTHER" id="PTHR43298:SF2">
    <property type="entry name" value="FMN_FAD EXPORTER YEEO-RELATED"/>
    <property type="match status" value="1"/>
</dbReference>
<dbReference type="InterPro" id="IPR050222">
    <property type="entry name" value="MATE_MdtK"/>
</dbReference>
<feature type="transmembrane region" description="Helical" evidence="7">
    <location>
        <begin position="141"/>
        <end position="161"/>
    </location>
</feature>
<evidence type="ECO:0000256" key="1">
    <source>
        <dbReference type="ARBA" id="ARBA00004141"/>
    </source>
</evidence>
<evidence type="ECO:0000256" key="7">
    <source>
        <dbReference type="SAM" id="Phobius"/>
    </source>
</evidence>
<feature type="transmembrane region" description="Helical" evidence="7">
    <location>
        <begin position="94"/>
        <end position="115"/>
    </location>
</feature>
<keyword evidence="6 7" id="KW-0472">Membrane</keyword>
<dbReference type="CDD" id="cd13136">
    <property type="entry name" value="MATE_DinF_like"/>
    <property type="match status" value="1"/>
</dbReference>
<evidence type="ECO:0000256" key="3">
    <source>
        <dbReference type="ARBA" id="ARBA00022448"/>
    </source>
</evidence>
<feature type="transmembrane region" description="Helical" evidence="7">
    <location>
        <begin position="362"/>
        <end position="383"/>
    </location>
</feature>
<reference evidence="8" key="2">
    <citation type="journal article" date="2018" name="ISME J.">
        <title>A dynamic microbial community with high functional redundancy inhabits the cold, oxic subseafloor aquifer.</title>
        <authorList>
            <person name="Tully B.J."/>
            <person name="Wheat C.G."/>
            <person name="Glazer B.T."/>
            <person name="Huber J.A."/>
        </authorList>
    </citation>
    <scope>NUCLEOTIDE SEQUENCE</scope>
    <source>
        <strain evidence="8">NORP83</strain>
    </source>
</reference>
<dbReference type="NCBIfam" id="TIGR00797">
    <property type="entry name" value="matE"/>
    <property type="match status" value="1"/>
</dbReference>
<feature type="transmembrane region" description="Helical" evidence="7">
    <location>
        <begin position="275"/>
        <end position="298"/>
    </location>
</feature>